<accession>A0A8R1E5J8</accession>
<dbReference type="InterPro" id="IPR019378">
    <property type="entry name" value="GDP-Fuc_O-FucTrfase"/>
</dbReference>
<organism evidence="14 15">
    <name type="scientific">Caenorhabditis japonica</name>
    <dbReference type="NCBI Taxonomy" id="281687"/>
    <lineage>
        <taxon>Eukaryota</taxon>
        <taxon>Metazoa</taxon>
        <taxon>Ecdysozoa</taxon>
        <taxon>Nematoda</taxon>
        <taxon>Chromadorea</taxon>
        <taxon>Rhabditida</taxon>
        <taxon>Rhabditina</taxon>
        <taxon>Rhabditomorpha</taxon>
        <taxon>Rhabditoidea</taxon>
        <taxon>Rhabditidae</taxon>
        <taxon>Peloderinae</taxon>
        <taxon>Caenorhabditis</taxon>
    </lineage>
</organism>
<name>A0A8R1E5J8_CAEJA</name>
<keyword evidence="6" id="KW-0294">Fucose metabolism</keyword>
<keyword evidence="5" id="KW-0256">Endoplasmic reticulum</keyword>
<evidence type="ECO:0000256" key="13">
    <source>
        <dbReference type="SAM" id="SignalP"/>
    </source>
</evidence>
<comment type="catalytic activity">
    <reaction evidence="12">
        <text>L-seryl-[protein] + GDP-beta-L-fucose = 3-O-(alpha-L-fucosyl)-L-seryl-[protein] + GDP + H(+)</text>
        <dbReference type="Rhea" id="RHEA:63644"/>
        <dbReference type="Rhea" id="RHEA-COMP:9863"/>
        <dbReference type="Rhea" id="RHEA-COMP:17914"/>
        <dbReference type="ChEBI" id="CHEBI:15378"/>
        <dbReference type="ChEBI" id="CHEBI:29999"/>
        <dbReference type="ChEBI" id="CHEBI:57273"/>
        <dbReference type="ChEBI" id="CHEBI:58189"/>
        <dbReference type="ChEBI" id="CHEBI:189632"/>
        <dbReference type="EC" id="2.4.1.221"/>
    </reaction>
    <physiologicalReaction direction="left-to-right" evidence="12">
        <dbReference type="Rhea" id="RHEA:63645"/>
    </physiologicalReaction>
</comment>
<dbReference type="EnsemblMetazoa" id="CJA21367.1">
    <property type="protein sequence ID" value="CJA21367.1"/>
    <property type="gene ID" value="WBGene00176939"/>
</dbReference>
<keyword evidence="15" id="KW-1185">Reference proteome</keyword>
<comment type="subcellular location">
    <subcellularLocation>
        <location evidence="1">Endoplasmic reticulum</location>
    </subcellularLocation>
</comment>
<feature type="chain" id="PRO_5035773778" description="GDP-fucose protein O-fucosyltransferase 2" evidence="13">
    <location>
        <begin position="25"/>
        <end position="140"/>
    </location>
</feature>
<dbReference type="InterPro" id="IPR045130">
    <property type="entry name" value="OFUT2-like"/>
</dbReference>
<dbReference type="GO" id="GO:0006004">
    <property type="term" value="P:fucose metabolic process"/>
    <property type="evidence" value="ECO:0007669"/>
    <property type="project" value="UniProtKB-KW"/>
</dbReference>
<evidence type="ECO:0000256" key="11">
    <source>
        <dbReference type="ARBA" id="ARBA00047273"/>
    </source>
</evidence>
<evidence type="ECO:0000256" key="4">
    <source>
        <dbReference type="ARBA" id="ARBA00022679"/>
    </source>
</evidence>
<dbReference type="PANTHER" id="PTHR13398">
    <property type="entry name" value="GDP-FUCOSE PROTEIN O-FUCOSYLTRANSFERASE 2"/>
    <property type="match status" value="1"/>
</dbReference>
<reference evidence="15" key="1">
    <citation type="submission" date="2010-08" db="EMBL/GenBank/DDBJ databases">
        <authorList>
            <consortium name="Caenorhabditis japonica Sequencing Consortium"/>
            <person name="Wilson R.K."/>
        </authorList>
    </citation>
    <scope>NUCLEOTIDE SEQUENCE [LARGE SCALE GENOMIC DNA]</scope>
    <source>
        <strain evidence="15">DF5081</strain>
    </source>
</reference>
<dbReference type="GO" id="GO:0005783">
    <property type="term" value="C:endoplasmic reticulum"/>
    <property type="evidence" value="ECO:0007669"/>
    <property type="project" value="UniProtKB-SubCell"/>
</dbReference>
<dbReference type="PANTHER" id="PTHR13398:SF0">
    <property type="entry name" value="GDP-FUCOSE PROTEIN O-FUCOSYLTRANSFERASE 2"/>
    <property type="match status" value="1"/>
</dbReference>
<evidence type="ECO:0000313" key="14">
    <source>
        <dbReference type="EnsemblMetazoa" id="CJA21367.1"/>
    </source>
</evidence>
<keyword evidence="4" id="KW-0808">Transferase</keyword>
<reference evidence="14" key="2">
    <citation type="submission" date="2022-06" db="UniProtKB">
        <authorList>
            <consortium name="EnsemblMetazoa"/>
        </authorList>
    </citation>
    <scope>IDENTIFICATION</scope>
    <source>
        <strain evidence="14">DF5081</strain>
    </source>
</reference>
<evidence type="ECO:0000256" key="6">
    <source>
        <dbReference type="ARBA" id="ARBA00023253"/>
    </source>
</evidence>
<evidence type="ECO:0000256" key="10">
    <source>
        <dbReference type="ARBA" id="ARBA00033083"/>
    </source>
</evidence>
<evidence type="ECO:0000256" key="1">
    <source>
        <dbReference type="ARBA" id="ARBA00004240"/>
    </source>
</evidence>
<comment type="pathway">
    <text evidence="2">Protein modification; protein glycosylation.</text>
</comment>
<evidence type="ECO:0000313" key="15">
    <source>
        <dbReference type="Proteomes" id="UP000005237"/>
    </source>
</evidence>
<evidence type="ECO:0000256" key="7">
    <source>
        <dbReference type="ARBA" id="ARBA00023277"/>
    </source>
</evidence>
<dbReference type="Gene3D" id="3.40.50.11340">
    <property type="match status" value="1"/>
</dbReference>
<keyword evidence="7" id="KW-0119">Carbohydrate metabolism</keyword>
<dbReference type="GO" id="GO:0046922">
    <property type="term" value="F:peptide-O-fucosyltransferase activity"/>
    <property type="evidence" value="ECO:0007669"/>
    <property type="project" value="UniProtKB-EC"/>
</dbReference>
<evidence type="ECO:0000256" key="5">
    <source>
        <dbReference type="ARBA" id="ARBA00022824"/>
    </source>
</evidence>
<dbReference type="Proteomes" id="UP000005237">
    <property type="component" value="Unassembled WGS sequence"/>
</dbReference>
<dbReference type="EC" id="2.4.1.221" evidence="3"/>
<comment type="catalytic activity">
    <reaction evidence="11">
        <text>L-threonyl-[protein] + GDP-beta-L-fucose = 3-O-(alpha-L-fucosyl)-L-threonyl-[protein] + GDP + H(+)</text>
        <dbReference type="Rhea" id="RHEA:70491"/>
        <dbReference type="Rhea" id="RHEA-COMP:11060"/>
        <dbReference type="Rhea" id="RHEA-COMP:17915"/>
        <dbReference type="ChEBI" id="CHEBI:15378"/>
        <dbReference type="ChEBI" id="CHEBI:30013"/>
        <dbReference type="ChEBI" id="CHEBI:57273"/>
        <dbReference type="ChEBI" id="CHEBI:58189"/>
        <dbReference type="ChEBI" id="CHEBI:189631"/>
        <dbReference type="EC" id="2.4.1.221"/>
    </reaction>
    <physiologicalReaction direction="left-to-right" evidence="11">
        <dbReference type="Rhea" id="RHEA:70492"/>
    </physiologicalReaction>
</comment>
<evidence type="ECO:0000256" key="8">
    <source>
        <dbReference type="ARBA" id="ARBA00025803"/>
    </source>
</evidence>
<evidence type="ECO:0000256" key="3">
    <source>
        <dbReference type="ARBA" id="ARBA00012196"/>
    </source>
</evidence>
<evidence type="ECO:0000256" key="2">
    <source>
        <dbReference type="ARBA" id="ARBA00004922"/>
    </source>
</evidence>
<evidence type="ECO:0000256" key="9">
    <source>
        <dbReference type="ARBA" id="ARBA00026232"/>
    </source>
</evidence>
<proteinExistence type="inferred from homology"/>
<dbReference type="Pfam" id="PF10250">
    <property type="entry name" value="O-FucT"/>
    <property type="match status" value="1"/>
</dbReference>
<protein>
    <recommendedName>
        <fullName evidence="9">GDP-fucose protein O-fucosyltransferase 2</fullName>
        <ecNumber evidence="3">2.4.1.221</ecNumber>
    </recommendedName>
    <alternativeName>
        <fullName evidence="10">Peptide-O-fucosyltransferase 2</fullName>
    </alternativeName>
</protein>
<comment type="similarity">
    <text evidence="8">Belongs to the glycosyltransferase 68 family.</text>
</comment>
<keyword evidence="13" id="KW-0732">Signal</keyword>
<sequence>METRSFQMRLPLLSILLIPGTVISNENDHTVSRVNTDKYSLPIEAEKQYILYDVNFGEGFNLRRDVYMRVANAVRLLRETGQRNYVLVLPPWGRLHHWQRMQVALSWRLFFDVDSLNRFVPVVEFEDFLDGELILELDFT</sequence>
<evidence type="ECO:0000256" key="12">
    <source>
        <dbReference type="ARBA" id="ARBA00048647"/>
    </source>
</evidence>
<feature type="signal peptide" evidence="13">
    <location>
        <begin position="1"/>
        <end position="24"/>
    </location>
</feature>
<dbReference type="AlphaFoldDB" id="A0A8R1E5J8"/>